<evidence type="ECO:0000313" key="1">
    <source>
        <dbReference type="EMBL" id="GGT35700.1"/>
    </source>
</evidence>
<organism evidence="1 2">
    <name type="scientific">Streptomyces phaeofaciens</name>
    <dbReference type="NCBI Taxonomy" id="68254"/>
    <lineage>
        <taxon>Bacteria</taxon>
        <taxon>Bacillati</taxon>
        <taxon>Actinomycetota</taxon>
        <taxon>Actinomycetes</taxon>
        <taxon>Kitasatosporales</taxon>
        <taxon>Streptomycetaceae</taxon>
        <taxon>Streptomyces</taxon>
    </lineage>
</organism>
<reference evidence="1" key="2">
    <citation type="submission" date="2020-09" db="EMBL/GenBank/DDBJ databases">
        <authorList>
            <person name="Sun Q."/>
            <person name="Ohkuma M."/>
        </authorList>
    </citation>
    <scope>NUCLEOTIDE SEQUENCE</scope>
    <source>
        <strain evidence="1">JCM 4125</strain>
    </source>
</reference>
<dbReference type="PROSITE" id="PS51257">
    <property type="entry name" value="PROKAR_LIPOPROTEIN"/>
    <property type="match status" value="1"/>
</dbReference>
<dbReference type="RefSeq" id="WP_189707878.1">
    <property type="nucleotide sequence ID" value="NZ_BMSA01000002.1"/>
</dbReference>
<comment type="caution">
    <text evidence="1">The sequence shown here is derived from an EMBL/GenBank/DDBJ whole genome shotgun (WGS) entry which is preliminary data.</text>
</comment>
<name>A0A918H542_9ACTN</name>
<dbReference type="EMBL" id="BMSA01000002">
    <property type="protein sequence ID" value="GGT35700.1"/>
    <property type="molecule type" value="Genomic_DNA"/>
</dbReference>
<reference evidence="1" key="1">
    <citation type="journal article" date="2014" name="Int. J. Syst. Evol. Microbiol.">
        <title>Complete genome sequence of Corynebacterium casei LMG S-19264T (=DSM 44701T), isolated from a smear-ripened cheese.</title>
        <authorList>
            <consortium name="US DOE Joint Genome Institute (JGI-PGF)"/>
            <person name="Walter F."/>
            <person name="Albersmeier A."/>
            <person name="Kalinowski J."/>
            <person name="Ruckert C."/>
        </authorList>
    </citation>
    <scope>NUCLEOTIDE SEQUENCE</scope>
    <source>
        <strain evidence="1">JCM 4125</strain>
    </source>
</reference>
<proteinExistence type="predicted"/>
<protein>
    <recommendedName>
        <fullName evidence="3">Lipoprotein</fullName>
    </recommendedName>
</protein>
<evidence type="ECO:0008006" key="3">
    <source>
        <dbReference type="Google" id="ProtNLM"/>
    </source>
</evidence>
<keyword evidence="2" id="KW-1185">Reference proteome</keyword>
<dbReference type="AlphaFoldDB" id="A0A918H542"/>
<evidence type="ECO:0000313" key="2">
    <source>
        <dbReference type="Proteomes" id="UP000646776"/>
    </source>
</evidence>
<gene>
    <name evidence="1" type="ORF">GCM10010226_09780</name>
</gene>
<accession>A0A918H542</accession>
<sequence length="217" mass="23401">MRGTISWTAWGGALAALALLTGCSDEEPSLSESSPVQWKACDTLFGAENMTSLRDALGTDGLRFTNTALSANDLRDRLTEEVVEWTPTAKYYSLQEYAPCSFAGSTRFSTTVEWAKDALTTVRSSSSPWRHSGGDVYVDDLSGAGSLQTDVIFPCRVSGAVSAQQERIPLEIRVEVGAGKVSSALHERLVVGLARSLSDELKCANKPNIPDDLKLDH</sequence>
<dbReference type="Proteomes" id="UP000646776">
    <property type="component" value="Unassembled WGS sequence"/>
</dbReference>